<dbReference type="AlphaFoldDB" id="A0A0M0JN52"/>
<organism evidence="3 4">
    <name type="scientific">Chrysochromulina tobinii</name>
    <dbReference type="NCBI Taxonomy" id="1460289"/>
    <lineage>
        <taxon>Eukaryota</taxon>
        <taxon>Haptista</taxon>
        <taxon>Haptophyta</taxon>
        <taxon>Prymnesiophyceae</taxon>
        <taxon>Prymnesiales</taxon>
        <taxon>Chrysochromulinaceae</taxon>
        <taxon>Chrysochromulina</taxon>
    </lineage>
</organism>
<feature type="compositionally biased region" description="Polar residues" evidence="2">
    <location>
        <begin position="30"/>
        <end position="45"/>
    </location>
</feature>
<feature type="compositionally biased region" description="Low complexity" evidence="2">
    <location>
        <begin position="245"/>
        <end position="267"/>
    </location>
</feature>
<accession>A0A0M0JN52</accession>
<feature type="compositionally biased region" description="Basic and acidic residues" evidence="2">
    <location>
        <begin position="16"/>
        <end position="29"/>
    </location>
</feature>
<feature type="region of interest" description="Disordered" evidence="2">
    <location>
        <begin position="242"/>
        <end position="275"/>
    </location>
</feature>
<evidence type="ECO:0000256" key="2">
    <source>
        <dbReference type="SAM" id="MobiDB-lite"/>
    </source>
</evidence>
<dbReference type="PROSITE" id="PS50096">
    <property type="entry name" value="IQ"/>
    <property type="match status" value="1"/>
</dbReference>
<evidence type="ECO:0000256" key="1">
    <source>
        <dbReference type="SAM" id="Coils"/>
    </source>
</evidence>
<comment type="caution">
    <text evidence="3">The sequence shown here is derived from an EMBL/GenBank/DDBJ whole genome shotgun (WGS) entry which is preliminary data.</text>
</comment>
<reference evidence="4" key="1">
    <citation type="journal article" date="2015" name="PLoS Genet.">
        <title>Genome Sequence and Transcriptome Analyses of Chrysochromulina tobin: Metabolic Tools for Enhanced Algal Fitness in the Prominent Order Prymnesiales (Haptophyceae).</title>
        <authorList>
            <person name="Hovde B.T."/>
            <person name="Deodato C.R."/>
            <person name="Hunsperger H.M."/>
            <person name="Ryken S.A."/>
            <person name="Yost W."/>
            <person name="Jha R.K."/>
            <person name="Patterson J."/>
            <person name="Monnat R.J. Jr."/>
            <person name="Barlow S.B."/>
            <person name="Starkenburg S.R."/>
            <person name="Cattolico R.A."/>
        </authorList>
    </citation>
    <scope>NUCLEOTIDE SEQUENCE</scope>
    <source>
        <strain evidence="4">CCMP291</strain>
    </source>
</reference>
<sequence>MAPKKPQLSARKGQLSHRDFKDATAKDSTAKGSESARSMTLSTESAKPKKMKGLALAISQIPVLDDSEVDESLTTEELIEAQERADALEHQIEMQKSQFEQQMQQSALAMEELFDQLTAIRKERDVAVTALQRALEERHADGDAELYSMGGAITSPKGAMQEVRLQALKASYEKLQLDHAHSRLECRRLSAENRQLQAVVAAIKQLILAEPVAVAARRTPNAEMEDDMEETEETFAEDVNLHSGAPTQQPTPATATATAAAAAPSTTEPKVGIPPLDLDRAATTIQSHVRGRAAREQGRLLWVSYGDRKDSIRSPLSELRAPWYSSELGAISEEVSQAGVVRDGEDDAEPLASLRISRGSIDPVAEAAEEDYWAEEDDDG</sequence>
<name>A0A0M0JN52_9EUKA</name>
<protein>
    <submittedName>
        <fullName evidence="3">Uncharacterized protein</fullName>
    </submittedName>
</protein>
<evidence type="ECO:0000313" key="4">
    <source>
        <dbReference type="Proteomes" id="UP000037460"/>
    </source>
</evidence>
<feature type="coiled-coil region" evidence="1">
    <location>
        <begin position="71"/>
        <end position="105"/>
    </location>
</feature>
<keyword evidence="4" id="KW-1185">Reference proteome</keyword>
<dbReference type="Proteomes" id="UP000037460">
    <property type="component" value="Unassembled WGS sequence"/>
</dbReference>
<dbReference type="EMBL" id="JWZX01002672">
    <property type="protein sequence ID" value="KOO27752.1"/>
    <property type="molecule type" value="Genomic_DNA"/>
</dbReference>
<keyword evidence="1" id="KW-0175">Coiled coil</keyword>
<gene>
    <name evidence="3" type="ORF">Ctob_007371</name>
</gene>
<feature type="region of interest" description="Disordered" evidence="2">
    <location>
        <begin position="1"/>
        <end position="49"/>
    </location>
</feature>
<evidence type="ECO:0000313" key="3">
    <source>
        <dbReference type="EMBL" id="KOO27752.1"/>
    </source>
</evidence>
<proteinExistence type="predicted"/>